<dbReference type="Gene3D" id="3.40.190.10">
    <property type="entry name" value="Periplasmic binding protein-like II"/>
    <property type="match status" value="1"/>
</dbReference>
<dbReference type="GO" id="GO:1904680">
    <property type="term" value="F:peptide transmembrane transporter activity"/>
    <property type="evidence" value="ECO:0007669"/>
    <property type="project" value="TreeGrafter"/>
</dbReference>
<dbReference type="GO" id="GO:0015833">
    <property type="term" value="P:peptide transport"/>
    <property type="evidence" value="ECO:0007669"/>
    <property type="project" value="TreeGrafter"/>
</dbReference>
<protein>
    <submittedName>
        <fullName evidence="7">Dipeptide-binding ABC transporter, periplasmic substrate-binding component</fullName>
    </submittedName>
</protein>
<dbReference type="KEGG" id="phl:KKY_3035"/>
<feature type="signal peptide" evidence="5">
    <location>
        <begin position="1"/>
        <end position="23"/>
    </location>
</feature>
<dbReference type="Gene3D" id="3.10.105.10">
    <property type="entry name" value="Dipeptide-binding Protein, Domain 3"/>
    <property type="match status" value="1"/>
</dbReference>
<evidence type="ECO:0000256" key="2">
    <source>
        <dbReference type="ARBA" id="ARBA00005695"/>
    </source>
</evidence>
<name>G4RFM6_PELHB</name>
<organism evidence="7 8">
    <name type="scientific">Pelagibacterium halotolerans (strain DSM 22347 / JCM 15775 / CGMCC 1.7692 / B2)</name>
    <dbReference type="NCBI Taxonomy" id="1082931"/>
    <lineage>
        <taxon>Bacteria</taxon>
        <taxon>Pseudomonadati</taxon>
        <taxon>Pseudomonadota</taxon>
        <taxon>Alphaproteobacteria</taxon>
        <taxon>Hyphomicrobiales</taxon>
        <taxon>Devosiaceae</taxon>
        <taxon>Pelagibacterium</taxon>
    </lineage>
</organism>
<evidence type="ECO:0000313" key="7">
    <source>
        <dbReference type="EMBL" id="AEQ53028.1"/>
    </source>
</evidence>
<dbReference type="AlphaFoldDB" id="G4RFM6"/>
<keyword evidence="3" id="KW-0813">Transport</keyword>
<dbReference type="Gene3D" id="3.90.76.10">
    <property type="entry name" value="Dipeptide-binding Protein, Domain 1"/>
    <property type="match status" value="1"/>
</dbReference>
<dbReference type="PATRIC" id="fig|1082931.4.peg.2991"/>
<comment type="subcellular location">
    <subcellularLocation>
        <location evidence="1">Periplasm</location>
    </subcellularLocation>
</comment>
<evidence type="ECO:0000256" key="3">
    <source>
        <dbReference type="ARBA" id="ARBA00022448"/>
    </source>
</evidence>
<reference evidence="7 8" key="1">
    <citation type="journal article" date="2012" name="J. Bacteriol.">
        <title>Complete genome sequence of Pelagibacterium halotolerans B2T.</title>
        <authorList>
            <person name="Huo Y.Y."/>
            <person name="Cheng H."/>
            <person name="Han X.F."/>
            <person name="Jiang X.W."/>
            <person name="Sun C."/>
            <person name="Zhang X.Q."/>
            <person name="Zhu X.F."/>
            <person name="Liu Y.F."/>
            <person name="Li P.F."/>
            <person name="Ni P.X."/>
            <person name="Wu M."/>
        </authorList>
    </citation>
    <scope>NUCLEOTIDE SEQUENCE [LARGE SCALE GENOMIC DNA]</scope>
    <source>
        <strain evidence="8">DSM 22347 / JCM 15775 / CGMCC 1.7692 / B2</strain>
    </source>
</reference>
<evidence type="ECO:0000256" key="1">
    <source>
        <dbReference type="ARBA" id="ARBA00004418"/>
    </source>
</evidence>
<keyword evidence="8" id="KW-1185">Reference proteome</keyword>
<dbReference type="InterPro" id="IPR039424">
    <property type="entry name" value="SBP_5"/>
</dbReference>
<dbReference type="HOGENOM" id="CLU_017028_7_2_5"/>
<dbReference type="EMBL" id="CP003075">
    <property type="protein sequence ID" value="AEQ53028.1"/>
    <property type="molecule type" value="Genomic_DNA"/>
</dbReference>
<dbReference type="Proteomes" id="UP000008850">
    <property type="component" value="Chromosome"/>
</dbReference>
<evidence type="ECO:0000313" key="8">
    <source>
        <dbReference type="Proteomes" id="UP000008850"/>
    </source>
</evidence>
<evidence type="ECO:0000259" key="6">
    <source>
        <dbReference type="Pfam" id="PF00496"/>
    </source>
</evidence>
<dbReference type="GO" id="GO:0043190">
    <property type="term" value="C:ATP-binding cassette (ABC) transporter complex"/>
    <property type="evidence" value="ECO:0007669"/>
    <property type="project" value="InterPro"/>
</dbReference>
<dbReference type="PIRSF" id="PIRSF002741">
    <property type="entry name" value="MppA"/>
    <property type="match status" value="1"/>
</dbReference>
<gene>
    <name evidence="7" type="ordered locus">KKY_3035</name>
</gene>
<proteinExistence type="inferred from homology"/>
<feature type="domain" description="Solute-binding protein family 5" evidence="6">
    <location>
        <begin position="74"/>
        <end position="439"/>
    </location>
</feature>
<dbReference type="Pfam" id="PF00496">
    <property type="entry name" value="SBP_bac_5"/>
    <property type="match status" value="1"/>
</dbReference>
<keyword evidence="4 5" id="KW-0732">Signal</keyword>
<dbReference type="PANTHER" id="PTHR30290:SF10">
    <property type="entry name" value="PERIPLASMIC OLIGOPEPTIDE-BINDING PROTEIN-RELATED"/>
    <property type="match status" value="1"/>
</dbReference>
<dbReference type="CDD" id="cd08512">
    <property type="entry name" value="PBP2_NikA_DppA_OppA_like_7"/>
    <property type="match status" value="1"/>
</dbReference>
<dbReference type="PANTHER" id="PTHR30290">
    <property type="entry name" value="PERIPLASMIC BINDING COMPONENT OF ABC TRANSPORTER"/>
    <property type="match status" value="1"/>
</dbReference>
<dbReference type="GO" id="GO:0030288">
    <property type="term" value="C:outer membrane-bounded periplasmic space"/>
    <property type="evidence" value="ECO:0007669"/>
    <property type="project" value="UniProtKB-ARBA"/>
</dbReference>
<dbReference type="STRING" id="1082931.KKY_3035"/>
<evidence type="ECO:0000256" key="5">
    <source>
        <dbReference type="SAM" id="SignalP"/>
    </source>
</evidence>
<evidence type="ECO:0000256" key="4">
    <source>
        <dbReference type="ARBA" id="ARBA00022729"/>
    </source>
</evidence>
<accession>G4RFM6</accession>
<comment type="similarity">
    <text evidence="2">Belongs to the bacterial solute-binding protein 5 family.</text>
</comment>
<dbReference type="SUPFAM" id="SSF53850">
    <property type="entry name" value="Periplasmic binding protein-like II"/>
    <property type="match status" value="1"/>
</dbReference>
<dbReference type="RefSeq" id="WP_014132175.1">
    <property type="nucleotide sequence ID" value="NC_016078.1"/>
</dbReference>
<dbReference type="InterPro" id="IPR030678">
    <property type="entry name" value="Peptide/Ni-bd"/>
</dbReference>
<dbReference type="eggNOG" id="COG0747">
    <property type="taxonomic scope" value="Bacteria"/>
</dbReference>
<feature type="chain" id="PRO_5003467975" evidence="5">
    <location>
        <begin position="24"/>
        <end position="531"/>
    </location>
</feature>
<sequence length="531" mass="58272">MRNTLLAALVAATLSTTALPAWAATPDDQLVIGLSMANILTLDPAAIAGRESTAIITNVYDTPIQLDAVDVTQINPGLAESWDVSEDGTITLNFRDDAVFASGNPVTVEDAIWSWKRILELELVGSATWQAYGFTLDNFDEHVRADGNTISVTMPLEGDPQLILYIFGKPSASSVIDRQAALEHEVDGDLAAGWLTTNTAGSGPFTLRNWTANDTIILERFDDYWGGAPEMSRVLIRHMPESQTKRLMLERGDIDIGLALSVPDINALNANDDVVVQSVPSSGFYYLAVSMKDEKYQDQNVRLALRHLIDYQGINETIMPNYGILHQRPVTPGVMGSIDAPGYELDVELAEQYLAEAGYPDGFTTQLLAVNEPPFIDIATAIQGTLAQAGINAEIVTGTGNQVYGPMRERDFELIVGRGGGGQEPHPHSNMQSLVINPDNSDDAGLSGLIGWRTSFYNEELNDLAMQALVERDPEEQERLYEEVQYLYEDLVPAIQPISAVVDTVVFRSDIEGFQNHYGWTTRFDTVTKDR</sequence>
<dbReference type="InterPro" id="IPR000914">
    <property type="entry name" value="SBP_5_dom"/>
</dbReference>